<reference evidence="1 2" key="1">
    <citation type="submission" date="2019-12" db="EMBL/GenBank/DDBJ databases">
        <title>Complete genome sequence of Leuconostoc lactis strain AVN1 provides insights into metabolic potential.</title>
        <authorList>
            <person name="Besrour N."/>
            <person name="Najjari A."/>
            <person name="Fhoula I."/>
            <person name="Jaballah S."/>
            <person name="Klibi N."/>
            <person name="Ouzari H.I."/>
        </authorList>
    </citation>
    <scope>NUCLEOTIDE SEQUENCE [LARGE SCALE GENOMIC DNA]</scope>
    <source>
        <strain evidence="1 2">AVN1</strain>
    </source>
</reference>
<comment type="caution">
    <text evidence="1">The sequence shown here is derived from an EMBL/GenBank/DDBJ whole genome shotgun (WGS) entry which is preliminary data.</text>
</comment>
<proteinExistence type="predicted"/>
<dbReference type="EMBL" id="WSZI01000013">
    <property type="protein sequence ID" value="MWN21298.1"/>
    <property type="molecule type" value="Genomic_DNA"/>
</dbReference>
<name>A0A6L7AB31_LEULA</name>
<dbReference type="Proteomes" id="UP000478636">
    <property type="component" value="Unassembled WGS sequence"/>
</dbReference>
<protein>
    <submittedName>
        <fullName evidence="1">Uncharacterized protein</fullName>
    </submittedName>
</protein>
<sequence length="46" mass="5226">MQPDTDKVAQKLALQNANLMFENAKLAVLVEQLQEQLQQAEQAEEK</sequence>
<accession>A0A6L7AB31</accession>
<gene>
    <name evidence="1" type="ORF">GQS40_06385</name>
</gene>
<organism evidence="1 2">
    <name type="scientific">Leuconostoc lactis</name>
    <dbReference type="NCBI Taxonomy" id="1246"/>
    <lineage>
        <taxon>Bacteria</taxon>
        <taxon>Bacillati</taxon>
        <taxon>Bacillota</taxon>
        <taxon>Bacilli</taxon>
        <taxon>Lactobacillales</taxon>
        <taxon>Lactobacillaceae</taxon>
        <taxon>Leuconostoc</taxon>
    </lineage>
</organism>
<dbReference type="AlphaFoldDB" id="A0A6L7AB31"/>
<evidence type="ECO:0000313" key="2">
    <source>
        <dbReference type="Proteomes" id="UP000478636"/>
    </source>
</evidence>
<evidence type="ECO:0000313" key="1">
    <source>
        <dbReference type="EMBL" id="MWN21298.1"/>
    </source>
</evidence>